<gene>
    <name evidence="2" type="ORF">PNEJI1_002928</name>
</gene>
<sequence length="131" mass="14212">MISEEIGRISGELGGIERENGENRVRNGKKRVRNLTGSVQGMSVEERLEDSGPERANEVDKAVERKSEPRALTMCILRGTAVRKEETAELRKEARKGRSAGGRGEPGRQRMSGTCGISMSGLEASVLKISG</sequence>
<reference evidence="2 3" key="1">
    <citation type="journal article" date="2012" name="MBio">
        <title>De novo assembly of the Pneumocystis jirovecii genome from a single bronchoalveolar lavage fluid specimen from a patient.</title>
        <authorList>
            <person name="Cisse O.H."/>
            <person name="Pagni M."/>
            <person name="Hauser P.M."/>
        </authorList>
    </citation>
    <scope>NUCLEOTIDE SEQUENCE [LARGE SCALE GENOMIC DNA]</scope>
    <source>
        <strain evidence="2 3">SE8</strain>
    </source>
</reference>
<evidence type="ECO:0000313" key="3">
    <source>
        <dbReference type="Proteomes" id="UP000010422"/>
    </source>
</evidence>
<evidence type="ECO:0000256" key="1">
    <source>
        <dbReference type="SAM" id="MobiDB-lite"/>
    </source>
</evidence>
<feature type="region of interest" description="Disordered" evidence="1">
    <location>
        <begin position="20"/>
        <end position="65"/>
    </location>
</feature>
<evidence type="ECO:0000313" key="2">
    <source>
        <dbReference type="EMBL" id="CCJ28113.1"/>
    </source>
</evidence>
<dbReference type="VEuPathDB" id="FungiDB:PNEJI1_002928"/>
<comment type="caution">
    <text evidence="2">The sequence shown here is derived from an EMBL/GenBank/DDBJ whole genome shotgun (WGS) entry which is preliminary data.</text>
</comment>
<protein>
    <submittedName>
        <fullName evidence="2">Uncharacterized protein</fullName>
    </submittedName>
</protein>
<proteinExistence type="predicted"/>
<feature type="region of interest" description="Disordered" evidence="1">
    <location>
        <begin position="86"/>
        <end position="117"/>
    </location>
</feature>
<dbReference type="InParanoid" id="L0P6U3"/>
<dbReference type="AlphaFoldDB" id="L0P6U3"/>
<feature type="compositionally biased region" description="Basic and acidic residues" evidence="1">
    <location>
        <begin position="44"/>
        <end position="65"/>
    </location>
</feature>
<organism evidence="3">
    <name type="scientific">Pneumocystis jirovecii</name>
    <name type="common">Human pneumocystis pneumonia agent</name>
    <dbReference type="NCBI Taxonomy" id="42068"/>
    <lineage>
        <taxon>Eukaryota</taxon>
        <taxon>Fungi</taxon>
        <taxon>Dikarya</taxon>
        <taxon>Ascomycota</taxon>
        <taxon>Taphrinomycotina</taxon>
        <taxon>Pneumocystomycetes</taxon>
        <taxon>Pneumocystaceae</taxon>
        <taxon>Pneumocystis</taxon>
    </lineage>
</organism>
<accession>L0P6U3</accession>
<name>L0P6U3_PNEJI</name>
<dbReference type="Proteomes" id="UP000010422">
    <property type="component" value="Unassembled WGS sequence"/>
</dbReference>
<dbReference type="EMBL" id="CAKM01000009">
    <property type="protein sequence ID" value="CCJ28113.1"/>
    <property type="molecule type" value="Genomic_DNA"/>
</dbReference>